<keyword evidence="3" id="KW-0347">Helicase</keyword>
<protein>
    <submittedName>
        <fullName evidence="3">Superfamily II DNA or RNA helicase</fullName>
    </submittedName>
</protein>
<dbReference type="Proteomes" id="UP000199009">
    <property type="component" value="Chromosome I"/>
</dbReference>
<evidence type="ECO:0000313" key="4">
    <source>
        <dbReference type="Proteomes" id="UP000199009"/>
    </source>
</evidence>
<dbReference type="Gene3D" id="3.40.50.300">
    <property type="entry name" value="P-loop containing nucleotide triphosphate hydrolases"/>
    <property type="match status" value="2"/>
</dbReference>
<dbReference type="SMART" id="SM00487">
    <property type="entry name" value="DEXDc"/>
    <property type="match status" value="1"/>
</dbReference>
<name>A0A1G8B921_9MICO</name>
<reference evidence="3 4" key="1">
    <citation type="submission" date="2016-10" db="EMBL/GenBank/DDBJ databases">
        <authorList>
            <person name="de Groot N.N."/>
        </authorList>
    </citation>
    <scope>NUCLEOTIDE SEQUENCE [LARGE SCALE GENOMIC DNA]</scope>
    <source>
        <strain evidence="3 4">DSM 23142</strain>
    </source>
</reference>
<dbReference type="GO" id="GO:0003677">
    <property type="term" value="F:DNA binding"/>
    <property type="evidence" value="ECO:0007669"/>
    <property type="project" value="InterPro"/>
</dbReference>
<dbReference type="AlphaFoldDB" id="A0A1G8B921"/>
<keyword evidence="3" id="KW-0378">Hydrolase</keyword>
<gene>
    <name evidence="3" type="ORF">SAMN04489810_2662</name>
</gene>
<accession>A0A1G8B921</accession>
<dbReference type="SUPFAM" id="SSF52540">
    <property type="entry name" value="P-loop containing nucleoside triphosphate hydrolases"/>
    <property type="match status" value="1"/>
</dbReference>
<feature type="region of interest" description="Disordered" evidence="1">
    <location>
        <begin position="1"/>
        <end position="21"/>
    </location>
</feature>
<keyword evidence="3" id="KW-0067">ATP-binding</keyword>
<dbReference type="InterPro" id="IPR050742">
    <property type="entry name" value="Helicase_Restrict-Modif_Enz"/>
</dbReference>
<dbReference type="STRING" id="370764.SAMN04489810_2662"/>
<feature type="domain" description="Helicase ATP-binding" evidence="2">
    <location>
        <begin position="68"/>
        <end position="227"/>
    </location>
</feature>
<dbReference type="InterPro" id="IPR027417">
    <property type="entry name" value="P-loop_NTPase"/>
</dbReference>
<dbReference type="PANTHER" id="PTHR47396">
    <property type="entry name" value="TYPE I RESTRICTION ENZYME ECOKI R PROTEIN"/>
    <property type="match status" value="1"/>
</dbReference>
<dbReference type="PANTHER" id="PTHR47396:SF2">
    <property type="entry name" value="HELICASE ATP-BINDING DOMAIN-CONTAINING PROTEIN"/>
    <property type="match status" value="1"/>
</dbReference>
<keyword evidence="3" id="KW-0547">Nucleotide-binding</keyword>
<proteinExistence type="predicted"/>
<dbReference type="GO" id="GO:0016787">
    <property type="term" value="F:hydrolase activity"/>
    <property type="evidence" value="ECO:0007669"/>
    <property type="project" value="InterPro"/>
</dbReference>
<dbReference type="Pfam" id="PF04851">
    <property type="entry name" value="ResIII"/>
    <property type="match status" value="1"/>
</dbReference>
<evidence type="ECO:0000259" key="2">
    <source>
        <dbReference type="PROSITE" id="PS51192"/>
    </source>
</evidence>
<organism evidence="3 4">
    <name type="scientific">Microbacterium pygmaeum</name>
    <dbReference type="NCBI Taxonomy" id="370764"/>
    <lineage>
        <taxon>Bacteria</taxon>
        <taxon>Bacillati</taxon>
        <taxon>Actinomycetota</taxon>
        <taxon>Actinomycetes</taxon>
        <taxon>Micrococcales</taxon>
        <taxon>Microbacteriaceae</taxon>
        <taxon>Microbacterium</taxon>
    </lineage>
</organism>
<sequence>MNDEIVMDSASQGTASPDIASQEPHIGSFAAEHLSPSYPARAPWGTAQRLRAWQADALDLYFGMDGPDGVGGGPRDFLAAATPGAGKTTFALRLASELMRRRIITRIVVVAPTEHLKTQWADAAARVSIRLDPEFSNRHGMPARQYHGVAVTYAQVAVKASVHQRLIMDARTLVILDEVHHGGDALSWGDALREAYARATRRLLLSGTPFRSDTAPIPFVEYHPDEHGIRLSRTDYNYSYRRALEDGVVRPVMFLVYAGQMRWRTKTGDEMEAQLGQDNTKDVTSQAWRTALDPEGNWIPAVLRSADRRLTEVREQVPDAGGLVIATDQTAARAYAAILHDLTGEAPTVVLSDEAESSSRIEAFSSGTGRWMVAVRMVSEGVDVPRLVVGVYATSASTPLFFAQAIGRFVRARRRGETASVFLPNVPQLLALAHELERQRDHALDRESDGDEWNAEEDLIDAAEREDKAFDALTQEFTYQALGSVAHFDRVLFDGQEFGQLAVPGTPEEEEFLGLPGLLEPEHVHELLMQRQVKQSRHRTARETREAQNATGDVEPALPQALHRTLKEQRQLLNSLVGLYARQTGEAHGLVHAELRRICGGPAVSHATVAQLQSRIDVLRARVRS</sequence>
<dbReference type="GO" id="GO:0004386">
    <property type="term" value="F:helicase activity"/>
    <property type="evidence" value="ECO:0007669"/>
    <property type="project" value="UniProtKB-KW"/>
</dbReference>
<keyword evidence="4" id="KW-1185">Reference proteome</keyword>
<dbReference type="GO" id="GO:0005524">
    <property type="term" value="F:ATP binding"/>
    <property type="evidence" value="ECO:0007669"/>
    <property type="project" value="InterPro"/>
</dbReference>
<evidence type="ECO:0000313" key="3">
    <source>
        <dbReference type="EMBL" id="SDH29601.1"/>
    </source>
</evidence>
<dbReference type="GO" id="GO:0005829">
    <property type="term" value="C:cytosol"/>
    <property type="evidence" value="ECO:0007669"/>
    <property type="project" value="TreeGrafter"/>
</dbReference>
<dbReference type="EMBL" id="LT629692">
    <property type="protein sequence ID" value="SDH29601.1"/>
    <property type="molecule type" value="Genomic_DNA"/>
</dbReference>
<dbReference type="PROSITE" id="PS51192">
    <property type="entry name" value="HELICASE_ATP_BIND_1"/>
    <property type="match status" value="1"/>
</dbReference>
<dbReference type="InterPro" id="IPR014001">
    <property type="entry name" value="Helicase_ATP-bd"/>
</dbReference>
<dbReference type="InterPro" id="IPR006935">
    <property type="entry name" value="Helicase/UvrB_N"/>
</dbReference>
<evidence type="ECO:0000256" key="1">
    <source>
        <dbReference type="SAM" id="MobiDB-lite"/>
    </source>
</evidence>